<dbReference type="InterPro" id="IPR009057">
    <property type="entry name" value="Homeodomain-like_sf"/>
</dbReference>
<comment type="caution">
    <text evidence="6">The sequence shown here is derived from an EMBL/GenBank/DDBJ whole genome shotgun (WGS) entry which is preliminary data.</text>
</comment>
<dbReference type="EMBL" id="JABBGM010000002">
    <property type="protein sequence ID" value="NML93541.1"/>
    <property type="molecule type" value="Genomic_DNA"/>
</dbReference>
<feature type="DNA-binding region" description="H-T-H motif" evidence="4">
    <location>
        <begin position="47"/>
        <end position="66"/>
    </location>
</feature>
<keyword evidence="7" id="KW-1185">Reference proteome</keyword>
<dbReference type="Proteomes" id="UP000583556">
    <property type="component" value="Unassembled WGS sequence"/>
</dbReference>
<evidence type="ECO:0000256" key="3">
    <source>
        <dbReference type="ARBA" id="ARBA00023163"/>
    </source>
</evidence>
<keyword evidence="1" id="KW-0805">Transcription regulation</keyword>
<sequence>MYGVMIDSLLSAAVTAHDAPALPETTRERILRVGMACFAQEGFAGATTRMIASAAGVTLPVIAYHFGNKDGLHLACAEEIVEQHRRRLLPVAAAARCAADDGSLTGDQARVWLEKILAALVAAITADDEQRLATDFVLRELSEQGPGYHLLYEELWKPGMELVAELIAIARGKGAADQSDRVGAMMLLASLSSLTRDEPVASAFLGGSASEDPHKTLIGECALRMLSGLIAS</sequence>
<evidence type="ECO:0000313" key="6">
    <source>
        <dbReference type="EMBL" id="NML93541.1"/>
    </source>
</evidence>
<dbReference type="PROSITE" id="PS50977">
    <property type="entry name" value="HTH_TETR_2"/>
    <property type="match status" value="1"/>
</dbReference>
<dbReference type="Gene3D" id="1.10.10.60">
    <property type="entry name" value="Homeodomain-like"/>
    <property type="match status" value="1"/>
</dbReference>
<evidence type="ECO:0000259" key="5">
    <source>
        <dbReference type="PROSITE" id="PS50977"/>
    </source>
</evidence>
<dbReference type="AlphaFoldDB" id="A0A7Y0BPI1"/>
<protein>
    <submittedName>
        <fullName evidence="6">TetR/AcrR family transcriptional regulator</fullName>
    </submittedName>
</protein>
<dbReference type="InterPro" id="IPR050109">
    <property type="entry name" value="HTH-type_TetR-like_transc_reg"/>
</dbReference>
<gene>
    <name evidence="6" type="ORF">HHL27_07665</name>
</gene>
<dbReference type="PRINTS" id="PR00455">
    <property type="entry name" value="HTHTETR"/>
</dbReference>
<dbReference type="SUPFAM" id="SSF46689">
    <property type="entry name" value="Homeodomain-like"/>
    <property type="match status" value="1"/>
</dbReference>
<dbReference type="InterPro" id="IPR001647">
    <property type="entry name" value="HTH_TetR"/>
</dbReference>
<evidence type="ECO:0000256" key="4">
    <source>
        <dbReference type="PROSITE-ProRule" id="PRU00335"/>
    </source>
</evidence>
<dbReference type="SUPFAM" id="SSF48498">
    <property type="entry name" value="Tetracyclin repressor-like, C-terminal domain"/>
    <property type="match status" value="1"/>
</dbReference>
<keyword evidence="2 4" id="KW-0238">DNA-binding</keyword>
<dbReference type="Pfam" id="PF00440">
    <property type="entry name" value="TetR_N"/>
    <property type="match status" value="1"/>
</dbReference>
<dbReference type="PANTHER" id="PTHR30055:SF234">
    <property type="entry name" value="HTH-TYPE TRANSCRIPTIONAL REGULATOR BETI"/>
    <property type="match status" value="1"/>
</dbReference>
<name>A0A7Y0BPI1_9SPHN</name>
<dbReference type="Gene3D" id="1.10.357.10">
    <property type="entry name" value="Tetracycline Repressor, domain 2"/>
    <property type="match status" value="1"/>
</dbReference>
<dbReference type="InterPro" id="IPR036271">
    <property type="entry name" value="Tet_transcr_reg_TetR-rel_C_sf"/>
</dbReference>
<reference evidence="6 7" key="1">
    <citation type="submission" date="2020-04" db="EMBL/GenBank/DDBJ databases">
        <title>Novosphingobium sp. TW-4 isolated from soil.</title>
        <authorList>
            <person name="Dahal R.H."/>
            <person name="Chaudhary D.K."/>
        </authorList>
    </citation>
    <scope>NUCLEOTIDE SEQUENCE [LARGE SCALE GENOMIC DNA]</scope>
    <source>
        <strain evidence="6 7">TW-4</strain>
    </source>
</reference>
<feature type="domain" description="HTH tetR-type" evidence="5">
    <location>
        <begin position="24"/>
        <end position="84"/>
    </location>
</feature>
<proteinExistence type="predicted"/>
<organism evidence="6 7">
    <name type="scientific">Novosphingobium olei</name>
    <dbReference type="NCBI Taxonomy" id="2728851"/>
    <lineage>
        <taxon>Bacteria</taxon>
        <taxon>Pseudomonadati</taxon>
        <taxon>Pseudomonadota</taxon>
        <taxon>Alphaproteobacteria</taxon>
        <taxon>Sphingomonadales</taxon>
        <taxon>Sphingomonadaceae</taxon>
        <taxon>Novosphingobium</taxon>
    </lineage>
</organism>
<evidence type="ECO:0000256" key="1">
    <source>
        <dbReference type="ARBA" id="ARBA00023015"/>
    </source>
</evidence>
<dbReference type="PANTHER" id="PTHR30055">
    <property type="entry name" value="HTH-TYPE TRANSCRIPTIONAL REGULATOR RUTR"/>
    <property type="match status" value="1"/>
</dbReference>
<dbReference type="GO" id="GO:0003700">
    <property type="term" value="F:DNA-binding transcription factor activity"/>
    <property type="evidence" value="ECO:0007669"/>
    <property type="project" value="TreeGrafter"/>
</dbReference>
<evidence type="ECO:0000256" key="2">
    <source>
        <dbReference type="ARBA" id="ARBA00023125"/>
    </source>
</evidence>
<dbReference type="GO" id="GO:0000976">
    <property type="term" value="F:transcription cis-regulatory region binding"/>
    <property type="evidence" value="ECO:0007669"/>
    <property type="project" value="TreeGrafter"/>
</dbReference>
<accession>A0A7Y0BPI1</accession>
<evidence type="ECO:0000313" key="7">
    <source>
        <dbReference type="Proteomes" id="UP000583556"/>
    </source>
</evidence>
<keyword evidence="3" id="KW-0804">Transcription</keyword>